<keyword evidence="4" id="KW-1185">Reference proteome</keyword>
<evidence type="ECO:0000256" key="2">
    <source>
        <dbReference type="SAM" id="MobiDB-lite"/>
    </source>
</evidence>
<feature type="coiled-coil region" evidence="1">
    <location>
        <begin position="46"/>
        <end position="75"/>
    </location>
</feature>
<keyword evidence="1" id="KW-0175">Coiled coil</keyword>
<accession>A0ABR0QMB2</accession>
<evidence type="ECO:0000313" key="4">
    <source>
        <dbReference type="Proteomes" id="UP001358586"/>
    </source>
</evidence>
<proteinExistence type="predicted"/>
<evidence type="ECO:0000256" key="1">
    <source>
        <dbReference type="SAM" id="Coils"/>
    </source>
</evidence>
<dbReference type="EMBL" id="JARKNE010000003">
    <property type="protein sequence ID" value="KAK5840124.1"/>
    <property type="molecule type" value="Genomic_DNA"/>
</dbReference>
<organism evidence="3 4">
    <name type="scientific">Gossypium arboreum</name>
    <name type="common">Tree cotton</name>
    <name type="synonym">Gossypium nanking</name>
    <dbReference type="NCBI Taxonomy" id="29729"/>
    <lineage>
        <taxon>Eukaryota</taxon>
        <taxon>Viridiplantae</taxon>
        <taxon>Streptophyta</taxon>
        <taxon>Embryophyta</taxon>
        <taxon>Tracheophyta</taxon>
        <taxon>Spermatophyta</taxon>
        <taxon>Magnoliopsida</taxon>
        <taxon>eudicotyledons</taxon>
        <taxon>Gunneridae</taxon>
        <taxon>Pentapetalae</taxon>
        <taxon>rosids</taxon>
        <taxon>malvids</taxon>
        <taxon>Malvales</taxon>
        <taxon>Malvaceae</taxon>
        <taxon>Malvoideae</taxon>
        <taxon>Gossypium</taxon>
    </lineage>
</organism>
<feature type="compositionally biased region" description="Basic and acidic residues" evidence="2">
    <location>
        <begin position="97"/>
        <end position="111"/>
    </location>
</feature>
<name>A0ABR0QMB2_GOSAR</name>
<sequence length="142" mass="16146">MKPLLKVNSWQRYTDDESGRDQQDKEGQNQVVKRHLLLRRKLMSGEEEVRVAVVNEKAEKENTEKEATKKESTENIVNASEFVGAIIDKLENDGAKPVKDAKVTSEEHHNSLEIMVYTRPLKVTPPAQEATDDTETTPKTEE</sequence>
<protein>
    <submittedName>
        <fullName evidence="3">Uncharacterized protein</fullName>
    </submittedName>
</protein>
<feature type="region of interest" description="Disordered" evidence="2">
    <location>
        <begin position="1"/>
        <end position="30"/>
    </location>
</feature>
<dbReference type="Proteomes" id="UP001358586">
    <property type="component" value="Chromosome 3"/>
</dbReference>
<feature type="region of interest" description="Disordered" evidence="2">
    <location>
        <begin position="97"/>
        <end position="142"/>
    </location>
</feature>
<reference evidence="3 4" key="1">
    <citation type="submission" date="2023-03" db="EMBL/GenBank/DDBJ databases">
        <title>WGS of Gossypium arboreum.</title>
        <authorList>
            <person name="Yu D."/>
        </authorList>
    </citation>
    <scope>NUCLEOTIDE SEQUENCE [LARGE SCALE GENOMIC DNA]</scope>
    <source>
        <tissue evidence="3">Leaf</tissue>
    </source>
</reference>
<feature type="compositionally biased region" description="Basic and acidic residues" evidence="2">
    <location>
        <begin position="13"/>
        <end position="27"/>
    </location>
</feature>
<gene>
    <name evidence="3" type="ORF">PVK06_009000</name>
</gene>
<comment type="caution">
    <text evidence="3">The sequence shown here is derived from an EMBL/GenBank/DDBJ whole genome shotgun (WGS) entry which is preliminary data.</text>
</comment>
<evidence type="ECO:0000313" key="3">
    <source>
        <dbReference type="EMBL" id="KAK5840124.1"/>
    </source>
</evidence>